<protein>
    <submittedName>
        <fullName evidence="1">Uncharacterized protein</fullName>
    </submittedName>
</protein>
<keyword evidence="2" id="KW-1185">Reference proteome</keyword>
<proteinExistence type="predicted"/>
<dbReference type="EMBL" id="BGPR01001220">
    <property type="protein sequence ID" value="GBM48589.1"/>
    <property type="molecule type" value="Genomic_DNA"/>
</dbReference>
<organism evidence="1 2">
    <name type="scientific">Araneus ventricosus</name>
    <name type="common">Orbweaver spider</name>
    <name type="synonym">Epeira ventricosa</name>
    <dbReference type="NCBI Taxonomy" id="182803"/>
    <lineage>
        <taxon>Eukaryota</taxon>
        <taxon>Metazoa</taxon>
        <taxon>Ecdysozoa</taxon>
        <taxon>Arthropoda</taxon>
        <taxon>Chelicerata</taxon>
        <taxon>Arachnida</taxon>
        <taxon>Araneae</taxon>
        <taxon>Araneomorphae</taxon>
        <taxon>Entelegynae</taxon>
        <taxon>Araneoidea</taxon>
        <taxon>Araneidae</taxon>
        <taxon>Araneus</taxon>
    </lineage>
</organism>
<dbReference type="Proteomes" id="UP000499080">
    <property type="component" value="Unassembled WGS sequence"/>
</dbReference>
<comment type="caution">
    <text evidence="1">The sequence shown here is derived from an EMBL/GenBank/DDBJ whole genome shotgun (WGS) entry which is preliminary data.</text>
</comment>
<sequence>MKSPNIRLSRPSKVTNCAVSVTPLAFYLHRINPHSSQISRLAASSGGTKGKFPSLQKSLQNDFGCRREKKIELLVFDFLELNTFFQSSLDPPTLEMVLEIFRGNFLSF</sequence>
<dbReference type="AlphaFoldDB" id="A0A4Y2G7J6"/>
<reference evidence="1 2" key="1">
    <citation type="journal article" date="2019" name="Sci. Rep.">
        <title>Orb-weaving spider Araneus ventricosus genome elucidates the spidroin gene catalogue.</title>
        <authorList>
            <person name="Kono N."/>
            <person name="Nakamura H."/>
            <person name="Ohtoshi R."/>
            <person name="Moran D.A.P."/>
            <person name="Shinohara A."/>
            <person name="Yoshida Y."/>
            <person name="Fujiwara M."/>
            <person name="Mori M."/>
            <person name="Tomita M."/>
            <person name="Arakawa K."/>
        </authorList>
    </citation>
    <scope>NUCLEOTIDE SEQUENCE [LARGE SCALE GENOMIC DNA]</scope>
</reference>
<evidence type="ECO:0000313" key="1">
    <source>
        <dbReference type="EMBL" id="GBM48589.1"/>
    </source>
</evidence>
<evidence type="ECO:0000313" key="2">
    <source>
        <dbReference type="Proteomes" id="UP000499080"/>
    </source>
</evidence>
<accession>A0A4Y2G7J6</accession>
<gene>
    <name evidence="1" type="ORF">AVEN_99022_1</name>
</gene>
<name>A0A4Y2G7J6_ARAVE</name>